<dbReference type="InterPro" id="IPR029071">
    <property type="entry name" value="Ubiquitin-like_domsf"/>
</dbReference>
<dbReference type="SUPFAM" id="SSF54236">
    <property type="entry name" value="Ubiquitin-like"/>
    <property type="match status" value="1"/>
</dbReference>
<feature type="domain" description="Ubiquitin-like" evidence="1">
    <location>
        <begin position="134"/>
        <end position="209"/>
    </location>
</feature>
<accession>A0A814AII2</accession>
<dbReference type="EMBL" id="CAJOAY010002103">
    <property type="protein sequence ID" value="CAF3921016.1"/>
    <property type="molecule type" value="Genomic_DNA"/>
</dbReference>
<reference evidence="2" key="1">
    <citation type="submission" date="2021-02" db="EMBL/GenBank/DDBJ databases">
        <authorList>
            <person name="Nowell W R."/>
        </authorList>
    </citation>
    <scope>NUCLEOTIDE SEQUENCE</scope>
</reference>
<protein>
    <recommendedName>
        <fullName evidence="1">Ubiquitin-like domain-containing protein</fullName>
    </recommendedName>
</protein>
<dbReference type="AlphaFoldDB" id="A0A814AII2"/>
<dbReference type="PROSITE" id="PS50053">
    <property type="entry name" value="UBIQUITIN_2"/>
    <property type="match status" value="1"/>
</dbReference>
<evidence type="ECO:0000313" key="4">
    <source>
        <dbReference type="Proteomes" id="UP000663891"/>
    </source>
</evidence>
<dbReference type="FunFam" id="3.10.20.90:FF:000160">
    <property type="entry name" value="Polyubiquitin-C"/>
    <property type="match status" value="1"/>
</dbReference>
<gene>
    <name evidence="3" type="ORF">OKA104_LOCUS25269</name>
    <name evidence="2" type="ORF">VCS650_LOCUS9913</name>
</gene>
<dbReference type="Gene3D" id="3.10.20.90">
    <property type="entry name" value="Phosphatidylinositol 3-kinase Catalytic Subunit, Chain A, domain 1"/>
    <property type="match status" value="1"/>
</dbReference>
<dbReference type="Proteomes" id="UP000663881">
    <property type="component" value="Unassembled WGS sequence"/>
</dbReference>
<dbReference type="PANTHER" id="PTHR10666">
    <property type="entry name" value="UBIQUITIN"/>
    <property type="match status" value="1"/>
</dbReference>
<dbReference type="OrthoDB" id="428577at2759"/>
<sequence length="239" mass="27258">MPTIQALLDAGASVNKYGSCSVAYAGSFLPSISIHYSSRILPVSWENLYPIHYALVDNNLELLIKLVTSDTKKDVNAGIIAKTNNNKFPDELATDSTIIEYLRPKRMPIYAEVEKNRHEKREHDLKSLKEGTSFQIFIKTLKGKSLTIIVTKGDTVKNLKAKIQDREAFPADEQRILYAGKQLQDDRTLSDYNISKGATLHLVLRLRGGYSHYQCLFCEQVDDYYQKLINILLFYLYND</sequence>
<name>A0A814AII2_9BILA</name>
<dbReference type="InterPro" id="IPR050158">
    <property type="entry name" value="Ubiquitin_ubiquitin-like"/>
</dbReference>
<organism evidence="2 4">
    <name type="scientific">Adineta steineri</name>
    <dbReference type="NCBI Taxonomy" id="433720"/>
    <lineage>
        <taxon>Eukaryota</taxon>
        <taxon>Metazoa</taxon>
        <taxon>Spiralia</taxon>
        <taxon>Gnathifera</taxon>
        <taxon>Rotifera</taxon>
        <taxon>Eurotatoria</taxon>
        <taxon>Bdelloidea</taxon>
        <taxon>Adinetida</taxon>
        <taxon>Adinetidae</taxon>
        <taxon>Adineta</taxon>
    </lineage>
</organism>
<dbReference type="PRINTS" id="PR00348">
    <property type="entry name" value="UBIQUITIN"/>
</dbReference>
<comment type="caution">
    <text evidence="2">The sequence shown here is derived from an EMBL/GenBank/DDBJ whole genome shotgun (WGS) entry which is preliminary data.</text>
</comment>
<evidence type="ECO:0000313" key="2">
    <source>
        <dbReference type="EMBL" id="CAF0912350.1"/>
    </source>
</evidence>
<dbReference type="EMBL" id="CAJNON010000070">
    <property type="protein sequence ID" value="CAF0912350.1"/>
    <property type="molecule type" value="Genomic_DNA"/>
</dbReference>
<dbReference type="InterPro" id="IPR019956">
    <property type="entry name" value="Ubiquitin_dom"/>
</dbReference>
<dbReference type="Pfam" id="PF00240">
    <property type="entry name" value="ubiquitin"/>
    <property type="match status" value="1"/>
</dbReference>
<proteinExistence type="predicted"/>
<evidence type="ECO:0000259" key="1">
    <source>
        <dbReference type="PROSITE" id="PS50053"/>
    </source>
</evidence>
<evidence type="ECO:0000313" key="3">
    <source>
        <dbReference type="EMBL" id="CAF3921016.1"/>
    </source>
</evidence>
<dbReference type="Proteomes" id="UP000663891">
    <property type="component" value="Unassembled WGS sequence"/>
</dbReference>
<dbReference type="SMART" id="SM00213">
    <property type="entry name" value="UBQ"/>
    <property type="match status" value="1"/>
</dbReference>
<dbReference type="InterPro" id="IPR000626">
    <property type="entry name" value="Ubiquitin-like_dom"/>
</dbReference>